<dbReference type="PROSITE" id="PS00154">
    <property type="entry name" value="ATPASE_E1_E2"/>
    <property type="match status" value="1"/>
</dbReference>
<dbReference type="InterPro" id="IPR001757">
    <property type="entry name" value="P_typ_ATPase"/>
</dbReference>
<gene>
    <name evidence="20" type="ORF">EV672_10872</name>
</gene>
<dbReference type="Gene3D" id="3.40.50.1000">
    <property type="entry name" value="HAD superfamily/HAD-like"/>
    <property type="match status" value="1"/>
</dbReference>
<feature type="transmembrane region" description="Helical" evidence="18">
    <location>
        <begin position="776"/>
        <end position="796"/>
    </location>
</feature>
<evidence type="ECO:0000256" key="4">
    <source>
        <dbReference type="ARBA" id="ARBA00012786"/>
    </source>
</evidence>
<dbReference type="InterPro" id="IPR004014">
    <property type="entry name" value="ATPase_P-typ_cation-transptr_N"/>
</dbReference>
<feature type="transmembrane region" description="Helical" evidence="18">
    <location>
        <begin position="69"/>
        <end position="86"/>
    </location>
</feature>
<dbReference type="EC" id="7.2.2.14" evidence="4"/>
<reference evidence="20 21" key="1">
    <citation type="submission" date="2019-03" db="EMBL/GenBank/DDBJ databases">
        <title>Genomic Encyclopedia of Type Strains, Phase IV (KMG-IV): sequencing the most valuable type-strain genomes for metagenomic binning, comparative biology and taxonomic classification.</title>
        <authorList>
            <person name="Goeker M."/>
        </authorList>
    </citation>
    <scope>NUCLEOTIDE SEQUENCE [LARGE SCALE GENOMIC DNA]</scope>
    <source>
        <strain evidence="20 21">DSM 11901</strain>
    </source>
</reference>
<dbReference type="PRINTS" id="PR01836">
    <property type="entry name" value="MGATPASE"/>
</dbReference>
<dbReference type="GO" id="GO:0016887">
    <property type="term" value="F:ATP hydrolysis activity"/>
    <property type="evidence" value="ECO:0007669"/>
    <property type="project" value="InterPro"/>
</dbReference>
<dbReference type="SFLD" id="SFLDG00002">
    <property type="entry name" value="C1.7:_P-type_atpase_like"/>
    <property type="match status" value="1"/>
</dbReference>
<keyword evidence="21" id="KW-1185">Reference proteome</keyword>
<evidence type="ECO:0000256" key="3">
    <source>
        <dbReference type="ARBA" id="ARBA00008746"/>
    </source>
</evidence>
<dbReference type="Pfam" id="PF00689">
    <property type="entry name" value="Cation_ATPase_C"/>
    <property type="match status" value="1"/>
</dbReference>
<dbReference type="InterPro" id="IPR044492">
    <property type="entry name" value="P_typ_ATPase_HD_dom"/>
</dbReference>
<keyword evidence="6" id="KW-1003">Cell membrane</keyword>
<keyword evidence="14 18" id="KW-1133">Transmembrane helix</keyword>
<keyword evidence="8" id="KW-0597">Phosphoprotein</keyword>
<feature type="transmembrane region" description="Helical" evidence="18">
    <location>
        <begin position="808"/>
        <end position="828"/>
    </location>
</feature>
<dbReference type="InterPro" id="IPR023214">
    <property type="entry name" value="HAD_sf"/>
</dbReference>
<evidence type="ECO:0000256" key="8">
    <source>
        <dbReference type="ARBA" id="ARBA00022553"/>
    </source>
</evidence>
<dbReference type="SMART" id="SM00831">
    <property type="entry name" value="Cation_ATPase_N"/>
    <property type="match status" value="1"/>
</dbReference>
<feature type="transmembrane region" description="Helical" evidence="18">
    <location>
        <begin position="740"/>
        <end position="764"/>
    </location>
</feature>
<dbReference type="CDD" id="cd02077">
    <property type="entry name" value="P-type_ATPase_Mg"/>
    <property type="match status" value="1"/>
</dbReference>
<dbReference type="NCBIfam" id="NF011702">
    <property type="entry name" value="PRK15122.1"/>
    <property type="match status" value="1"/>
</dbReference>
<keyword evidence="11" id="KW-0067">ATP-binding</keyword>
<evidence type="ECO:0000256" key="10">
    <source>
        <dbReference type="ARBA" id="ARBA00022741"/>
    </source>
</evidence>
<dbReference type="NCBIfam" id="TIGR01494">
    <property type="entry name" value="ATPase_P-type"/>
    <property type="match status" value="2"/>
</dbReference>
<dbReference type="InterPro" id="IPR023299">
    <property type="entry name" value="ATPase_P-typ_cyto_dom_N"/>
</dbReference>
<comment type="similarity">
    <text evidence="3">Belongs to the cation transport ATPase (P-type) (TC 3.A.3) family. Type IIIB subfamily.</text>
</comment>
<evidence type="ECO:0000256" key="18">
    <source>
        <dbReference type="SAM" id="Phobius"/>
    </source>
</evidence>
<feature type="transmembrane region" description="Helical" evidence="18">
    <location>
        <begin position="844"/>
        <end position="863"/>
    </location>
</feature>
<name>A0A4R6R6W4_9BURK</name>
<dbReference type="Pfam" id="PF00690">
    <property type="entry name" value="Cation_ATPase_N"/>
    <property type="match status" value="1"/>
</dbReference>
<proteinExistence type="inferred from homology"/>
<dbReference type="NCBIfam" id="TIGR01524">
    <property type="entry name" value="ATPase-IIIB_Mg"/>
    <property type="match status" value="1"/>
</dbReference>
<comment type="caution">
    <text evidence="20">The sequence shown here is derived from an EMBL/GenBank/DDBJ whole genome shotgun (WGS) entry which is preliminary data.</text>
</comment>
<feature type="transmembrane region" description="Helical" evidence="18">
    <location>
        <begin position="287"/>
        <end position="311"/>
    </location>
</feature>
<accession>A0A4R6R6W4</accession>
<evidence type="ECO:0000256" key="6">
    <source>
        <dbReference type="ARBA" id="ARBA00022475"/>
    </source>
</evidence>
<evidence type="ECO:0000259" key="19">
    <source>
        <dbReference type="SMART" id="SM00831"/>
    </source>
</evidence>
<dbReference type="InterPro" id="IPR036412">
    <property type="entry name" value="HAD-like_sf"/>
</dbReference>
<feature type="transmembrane region" description="Helical" evidence="18">
    <location>
        <begin position="92"/>
        <end position="109"/>
    </location>
</feature>
<evidence type="ECO:0000256" key="5">
    <source>
        <dbReference type="ARBA" id="ARBA00013555"/>
    </source>
</evidence>
<dbReference type="InterPro" id="IPR008250">
    <property type="entry name" value="ATPase_P-typ_transduc_dom_A_sf"/>
</dbReference>
<evidence type="ECO:0000256" key="11">
    <source>
        <dbReference type="ARBA" id="ARBA00022840"/>
    </source>
</evidence>
<dbReference type="InterPro" id="IPR059000">
    <property type="entry name" value="ATPase_P-type_domA"/>
</dbReference>
<evidence type="ECO:0000313" key="20">
    <source>
        <dbReference type="EMBL" id="TDP81287.1"/>
    </source>
</evidence>
<dbReference type="Gene3D" id="3.40.1110.10">
    <property type="entry name" value="Calcium-transporting ATPase, cytoplasmic domain N"/>
    <property type="match status" value="1"/>
</dbReference>
<dbReference type="InterPro" id="IPR023298">
    <property type="entry name" value="ATPase_P-typ_TM_dom_sf"/>
</dbReference>
<evidence type="ECO:0000256" key="9">
    <source>
        <dbReference type="ARBA" id="ARBA00022692"/>
    </source>
</evidence>
<keyword evidence="12" id="KW-0460">Magnesium</keyword>
<dbReference type="InterPro" id="IPR018303">
    <property type="entry name" value="ATPase_P-typ_P_site"/>
</dbReference>
<dbReference type="InterPro" id="IPR006068">
    <property type="entry name" value="ATPase_P-typ_cation-transptr_C"/>
</dbReference>
<dbReference type="SFLD" id="SFLDF00027">
    <property type="entry name" value="p-type_atpase"/>
    <property type="match status" value="1"/>
</dbReference>
<dbReference type="GO" id="GO:0005886">
    <property type="term" value="C:plasma membrane"/>
    <property type="evidence" value="ECO:0007669"/>
    <property type="project" value="UniProtKB-SubCell"/>
</dbReference>
<dbReference type="Pfam" id="PF00122">
    <property type="entry name" value="E1-E2_ATPase"/>
    <property type="match status" value="1"/>
</dbReference>
<dbReference type="SFLD" id="SFLDS00003">
    <property type="entry name" value="Haloacid_Dehalogenase"/>
    <property type="match status" value="1"/>
</dbReference>
<sequence length="872" mass="93858">MAEPSREAASRQALLAVSAQDADAALARLDTTAQGLGTAAAAQRLQRLGPNAVGARADAGMLRQLVRRLVNPLNVLLLTLSGVSVLSGNVESAIIIFLMVVLSLTLGLVQERRSGRAAAALRAMVHTTASVLRPGQEAQECPIAQLVPGDVLHLSAGDLVPADVRVLSARDFFVNEAALTGESVPAEKHPQPETPEAIAANDALALRNICFMGTNVASGSATAVVVHTGARAVFGGIAQALTGERVQTSFEQGINRFTWLMLRFMAVMVPLVFLINGLSKGDWLEALLFATAVAVGLTPEMLPMLVTVNLAKGALTMSRKKVIVKRLDAIQNIGAMDVLCTDKTGTLTQDHIILEKYVDLRGEPSDRVLDFAYLNSHYQSGLKNLLDVAVLKYAEVHDKLHAQGLYQKVDEIPFDFQRRRMSVVLARGEEHLLICKGAVEEVFAACRWAEVGGERIPLDASHLAEVQAASRALNEDGFRVIAIAYKALPALTEADQAQAHALTVADESDLVLLGHIAFLDPPKESAKPALAALAAHGVAVKILTGDNEVVTRKVCRDVGLDASHVMLGHEVEALSDVALRQVVEGTQVFAKLSPGQKARVIEALRAQGHVVGYMGDGINDGPALKAADVGISVDTAVDIAKESADIILLEKSLLVLDEGVIEGRKVFANLLKYIRMGASSNFGNMFSVLGASAWLPFLPMAPIQVLSNNLLYDISQTAISTDTVDDEELLKPRKWEINHIAGFMMMVGPISSIFDYATYALMYWGFGAQTPAQAALFHTGWFVESLLSQTLIIHIIRTGKVPFLESRASGPLLFTTVSICAVGVWLPYSPLAGFLGLVALPWHYWPWVVGFLMCYLTLTHAVMGRVRRRFSL</sequence>
<dbReference type="OrthoDB" id="9814270at2"/>
<evidence type="ECO:0000256" key="2">
    <source>
        <dbReference type="ARBA" id="ARBA00004429"/>
    </source>
</evidence>
<keyword evidence="13" id="KW-1278">Translocase</keyword>
<evidence type="ECO:0000256" key="14">
    <source>
        <dbReference type="ARBA" id="ARBA00022989"/>
    </source>
</evidence>
<protein>
    <recommendedName>
        <fullName evidence="5">Magnesium-transporting ATPase, P-type 1</fullName>
        <ecNumber evidence="4">7.2.2.14</ecNumber>
    </recommendedName>
    <alternativeName>
        <fullName evidence="16">Mg(2+) transport ATPase, P-type 1</fullName>
    </alternativeName>
</protein>
<evidence type="ECO:0000256" key="12">
    <source>
        <dbReference type="ARBA" id="ARBA00022842"/>
    </source>
</evidence>
<dbReference type="Proteomes" id="UP000294593">
    <property type="component" value="Unassembled WGS sequence"/>
</dbReference>
<comment type="subcellular location">
    <subcellularLocation>
        <location evidence="2">Cell inner membrane</location>
        <topology evidence="2">Multi-pass membrane protein</topology>
    </subcellularLocation>
</comment>
<evidence type="ECO:0000256" key="15">
    <source>
        <dbReference type="ARBA" id="ARBA00023136"/>
    </source>
</evidence>
<feature type="domain" description="Cation-transporting P-type ATPase N-terminal" evidence="19">
    <location>
        <begin position="16"/>
        <end position="89"/>
    </location>
</feature>
<keyword evidence="15 18" id="KW-0472">Membrane</keyword>
<dbReference type="InterPro" id="IPR006415">
    <property type="entry name" value="P-type_ATPase_IIIB"/>
</dbReference>
<dbReference type="SUPFAM" id="SSF81665">
    <property type="entry name" value="Calcium ATPase, transmembrane domain M"/>
    <property type="match status" value="1"/>
</dbReference>
<evidence type="ECO:0000256" key="7">
    <source>
        <dbReference type="ARBA" id="ARBA00022519"/>
    </source>
</evidence>
<evidence type="ECO:0000256" key="13">
    <source>
        <dbReference type="ARBA" id="ARBA00022967"/>
    </source>
</evidence>
<dbReference type="GO" id="GO:0015444">
    <property type="term" value="F:P-type magnesium transporter activity"/>
    <property type="evidence" value="ECO:0007669"/>
    <property type="project" value="UniProtKB-EC"/>
</dbReference>
<evidence type="ECO:0000256" key="17">
    <source>
        <dbReference type="ARBA" id="ARBA00047295"/>
    </source>
</evidence>
<dbReference type="RefSeq" id="WP_133610212.1">
    <property type="nucleotide sequence ID" value="NZ_SNXW01000008.1"/>
</dbReference>
<feature type="transmembrane region" description="Helical" evidence="18">
    <location>
        <begin position="257"/>
        <end position="275"/>
    </location>
</feature>
<dbReference type="Pfam" id="PF13246">
    <property type="entry name" value="Cation_ATPase"/>
    <property type="match status" value="1"/>
</dbReference>
<evidence type="ECO:0000256" key="16">
    <source>
        <dbReference type="ARBA" id="ARBA00029806"/>
    </source>
</evidence>
<organism evidence="20 21">
    <name type="scientific">Aquabacterium commune</name>
    <dbReference type="NCBI Taxonomy" id="70586"/>
    <lineage>
        <taxon>Bacteria</taxon>
        <taxon>Pseudomonadati</taxon>
        <taxon>Pseudomonadota</taxon>
        <taxon>Betaproteobacteria</taxon>
        <taxon>Burkholderiales</taxon>
        <taxon>Aquabacterium</taxon>
    </lineage>
</organism>
<dbReference type="PANTHER" id="PTHR42861">
    <property type="entry name" value="CALCIUM-TRANSPORTING ATPASE"/>
    <property type="match status" value="1"/>
</dbReference>
<dbReference type="Gene3D" id="2.70.150.10">
    <property type="entry name" value="Calcium-transporting ATPase, cytoplasmic transduction domain A"/>
    <property type="match status" value="1"/>
</dbReference>
<dbReference type="Gene3D" id="1.20.1110.10">
    <property type="entry name" value="Calcium-transporting ATPase, transmembrane domain"/>
    <property type="match status" value="1"/>
</dbReference>
<dbReference type="SUPFAM" id="SSF56784">
    <property type="entry name" value="HAD-like"/>
    <property type="match status" value="1"/>
</dbReference>
<dbReference type="AlphaFoldDB" id="A0A4R6R6W4"/>
<keyword evidence="7" id="KW-0997">Cell inner membrane</keyword>
<evidence type="ECO:0000313" key="21">
    <source>
        <dbReference type="Proteomes" id="UP000294593"/>
    </source>
</evidence>
<comment type="function">
    <text evidence="1">Mediates magnesium influx to the cytosol.</text>
</comment>
<dbReference type="GO" id="GO:0005524">
    <property type="term" value="F:ATP binding"/>
    <property type="evidence" value="ECO:0007669"/>
    <property type="project" value="UniProtKB-KW"/>
</dbReference>
<keyword evidence="10" id="KW-0547">Nucleotide-binding</keyword>
<comment type="catalytic activity">
    <reaction evidence="17">
        <text>Mg(2+)(out) + ATP + H2O = Mg(2+)(in) + ADP + phosphate + H(+)</text>
        <dbReference type="Rhea" id="RHEA:10260"/>
        <dbReference type="ChEBI" id="CHEBI:15377"/>
        <dbReference type="ChEBI" id="CHEBI:15378"/>
        <dbReference type="ChEBI" id="CHEBI:18420"/>
        <dbReference type="ChEBI" id="CHEBI:30616"/>
        <dbReference type="ChEBI" id="CHEBI:43474"/>
        <dbReference type="ChEBI" id="CHEBI:456216"/>
        <dbReference type="EC" id="7.2.2.14"/>
    </reaction>
</comment>
<keyword evidence="9 18" id="KW-0812">Transmembrane</keyword>
<dbReference type="SUPFAM" id="SSF81653">
    <property type="entry name" value="Calcium ATPase, transduction domain A"/>
    <property type="match status" value="1"/>
</dbReference>
<dbReference type="EMBL" id="SNXW01000008">
    <property type="protein sequence ID" value="TDP81287.1"/>
    <property type="molecule type" value="Genomic_DNA"/>
</dbReference>
<evidence type="ECO:0000256" key="1">
    <source>
        <dbReference type="ARBA" id="ARBA00003954"/>
    </source>
</evidence>